<dbReference type="InterPro" id="IPR011015">
    <property type="entry name" value="LEM/LEM-like_dom_sf"/>
</dbReference>
<dbReference type="GeneID" id="105890641"/>
<proteinExistence type="predicted"/>
<dbReference type="PROSITE" id="PS50954">
    <property type="entry name" value="LEM"/>
    <property type="match status" value="1"/>
</dbReference>
<dbReference type="PANTHER" id="PTHR12019">
    <property type="entry name" value="LAMINA-ASSOCIATED POLYPEPTIDE THYMOPOIETIN"/>
    <property type="match status" value="1"/>
</dbReference>
<feature type="domain" description="LEM" evidence="2">
    <location>
        <begin position="1"/>
        <end position="45"/>
    </location>
</feature>
<dbReference type="KEGG" id="char:105890641"/>
<evidence type="ECO:0000259" key="2">
    <source>
        <dbReference type="PROSITE" id="PS50954"/>
    </source>
</evidence>
<feature type="transmembrane region" description="Helical" evidence="1">
    <location>
        <begin position="140"/>
        <end position="157"/>
    </location>
</feature>
<dbReference type="Pfam" id="PF03020">
    <property type="entry name" value="LEM"/>
    <property type="match status" value="1"/>
</dbReference>
<organism evidence="3 4">
    <name type="scientific">Clupea harengus</name>
    <name type="common">Atlantic herring</name>
    <dbReference type="NCBI Taxonomy" id="7950"/>
    <lineage>
        <taxon>Eukaryota</taxon>
        <taxon>Metazoa</taxon>
        <taxon>Chordata</taxon>
        <taxon>Craniata</taxon>
        <taxon>Vertebrata</taxon>
        <taxon>Euteleostomi</taxon>
        <taxon>Actinopterygii</taxon>
        <taxon>Neopterygii</taxon>
        <taxon>Teleostei</taxon>
        <taxon>Clupei</taxon>
        <taxon>Clupeiformes</taxon>
        <taxon>Clupeoidei</taxon>
        <taxon>Clupeidae</taxon>
        <taxon>Clupea</taxon>
    </lineage>
</organism>
<evidence type="ECO:0000313" key="4">
    <source>
        <dbReference type="RefSeq" id="XP_012672157.1"/>
    </source>
</evidence>
<gene>
    <name evidence="4" type="primary">emd</name>
</gene>
<dbReference type="Gene3D" id="1.10.720.40">
    <property type="match status" value="1"/>
</dbReference>
<keyword evidence="1" id="KW-1133">Transmembrane helix</keyword>
<dbReference type="SMART" id="SM00540">
    <property type="entry name" value="LEM"/>
    <property type="match status" value="1"/>
</dbReference>
<accession>A0A6P3VHV0</accession>
<protein>
    <submittedName>
        <fullName evidence="4">Emerin (Emery-Dreifuss muscular dystrophy)</fullName>
    </submittedName>
</protein>
<name>A0A6P3VHV0_CLUHA</name>
<keyword evidence="1" id="KW-0812">Transmembrane</keyword>
<dbReference type="AlphaFoldDB" id="A0A6P3VHV0"/>
<dbReference type="InterPro" id="IPR051656">
    <property type="entry name" value="LEM_domain"/>
</dbReference>
<dbReference type="SUPFAM" id="SSF63451">
    <property type="entry name" value="LEM domain"/>
    <property type="match status" value="1"/>
</dbReference>
<reference evidence="4" key="1">
    <citation type="submission" date="2025-08" db="UniProtKB">
        <authorList>
            <consortium name="RefSeq"/>
        </authorList>
    </citation>
    <scope>IDENTIFICATION</scope>
</reference>
<dbReference type="FunFam" id="1.10.720.40:FF:000001">
    <property type="entry name" value="LEM domain containing 2, isoform CRA_a"/>
    <property type="match status" value="1"/>
</dbReference>
<sequence>MSDLSTKSEKEISDLLDEHGIKHGPIVGTTRALYEKKLKAAMAEGTPKQSPDKTYYREEEEEVEYIHYHPPVRDEGFGDVVRRPRNFENTHEVDHHFEEPVISRTQASYQNVSYSKLPPPKTSYQKPVTEAPKSGGVPGWLRLLVFVVIAVFLYYVYSTMEAEEENPFNRIEA</sequence>
<dbReference type="CTD" id="2010"/>
<dbReference type="RefSeq" id="XP_012672157.1">
    <property type="nucleotide sequence ID" value="XM_012816703.3"/>
</dbReference>
<dbReference type="InterPro" id="IPR003887">
    <property type="entry name" value="LEM_dom"/>
</dbReference>
<evidence type="ECO:0000313" key="3">
    <source>
        <dbReference type="Proteomes" id="UP000515152"/>
    </source>
</evidence>
<evidence type="ECO:0000256" key="1">
    <source>
        <dbReference type="SAM" id="Phobius"/>
    </source>
</evidence>
<dbReference type="OrthoDB" id="10015574at2759"/>
<dbReference type="Proteomes" id="UP000515152">
    <property type="component" value="Chromosome 4"/>
</dbReference>
<keyword evidence="1" id="KW-0472">Membrane</keyword>
<dbReference type="PANTHER" id="PTHR12019:SF5">
    <property type="entry name" value="EMERIN (EMERY-DREIFUSS MUSCULAR DYSTROPHY)"/>
    <property type="match status" value="1"/>
</dbReference>
<keyword evidence="3" id="KW-1185">Reference proteome</keyword>